<dbReference type="RefSeq" id="WP_344097278.1">
    <property type="nucleotide sequence ID" value="NZ_BAAAOG010000011.1"/>
</dbReference>
<evidence type="ECO:0000313" key="1">
    <source>
        <dbReference type="EMBL" id="GAA1969487.1"/>
    </source>
</evidence>
<dbReference type="EMBL" id="BAAAOG010000011">
    <property type="protein sequence ID" value="GAA1969487.1"/>
    <property type="molecule type" value="Genomic_DNA"/>
</dbReference>
<evidence type="ECO:0000313" key="2">
    <source>
        <dbReference type="Proteomes" id="UP001499933"/>
    </source>
</evidence>
<sequence>MSITSVQEELSRIDREEELAEVERFGHAEALRVGQWIVDNAIADNRVIAVTIFLGEQRVFHAALAGTNHDNDLWLDRKANLVKMYGRSSYYVKNLFLSYGRDFFTDSLHDPHVLAAAGGGFPVRVRGSLVGVIAVSGAWTDGGERAEHELPIAALSALRATQVLEV</sequence>
<dbReference type="PANTHER" id="PTHR28255">
    <property type="match status" value="1"/>
</dbReference>
<accession>A0ABN2RI13</accession>
<keyword evidence="2" id="KW-1185">Reference proteome</keyword>
<reference evidence="1 2" key="1">
    <citation type="journal article" date="2019" name="Int. J. Syst. Evol. Microbiol.">
        <title>The Global Catalogue of Microorganisms (GCM) 10K type strain sequencing project: providing services to taxonomists for standard genome sequencing and annotation.</title>
        <authorList>
            <consortium name="The Broad Institute Genomics Platform"/>
            <consortium name="The Broad Institute Genome Sequencing Center for Infectious Disease"/>
            <person name="Wu L."/>
            <person name="Ma J."/>
        </authorList>
    </citation>
    <scope>NUCLEOTIDE SEQUENCE [LARGE SCALE GENOMIC DNA]</scope>
    <source>
        <strain evidence="1 2">JCM 14901</strain>
    </source>
</reference>
<dbReference type="Proteomes" id="UP001499933">
    <property type="component" value="Unassembled WGS sequence"/>
</dbReference>
<dbReference type="InterPro" id="IPR010371">
    <property type="entry name" value="YBR137W-like"/>
</dbReference>
<dbReference type="SUPFAM" id="SSF143744">
    <property type="entry name" value="GlcG-like"/>
    <property type="match status" value="1"/>
</dbReference>
<dbReference type="Gene3D" id="3.30.450.150">
    <property type="entry name" value="Haem-degrading domain"/>
    <property type="match status" value="1"/>
</dbReference>
<protein>
    <submittedName>
        <fullName evidence="1">Heme-degrading domain-containing protein</fullName>
    </submittedName>
</protein>
<gene>
    <name evidence="1" type="ORF">GCM10009776_35740</name>
</gene>
<dbReference type="Pfam" id="PF03928">
    <property type="entry name" value="HbpS-like"/>
    <property type="match status" value="1"/>
</dbReference>
<proteinExistence type="predicted"/>
<dbReference type="PANTHER" id="PTHR28255:SF1">
    <property type="entry name" value="UPF0303 PROTEIN YBR137W"/>
    <property type="match status" value="1"/>
</dbReference>
<comment type="caution">
    <text evidence="1">The sequence shown here is derived from an EMBL/GenBank/DDBJ whole genome shotgun (WGS) entry which is preliminary data.</text>
</comment>
<dbReference type="InterPro" id="IPR038084">
    <property type="entry name" value="PduO/GlcC-like_sf"/>
</dbReference>
<organism evidence="1 2">
    <name type="scientific">Microbacterium deminutum</name>
    <dbReference type="NCBI Taxonomy" id="344164"/>
    <lineage>
        <taxon>Bacteria</taxon>
        <taxon>Bacillati</taxon>
        <taxon>Actinomycetota</taxon>
        <taxon>Actinomycetes</taxon>
        <taxon>Micrococcales</taxon>
        <taxon>Microbacteriaceae</taxon>
        <taxon>Microbacterium</taxon>
    </lineage>
</organism>
<name>A0ABN2RI13_9MICO</name>
<dbReference type="InterPro" id="IPR005624">
    <property type="entry name" value="PduO/GlcC-like"/>
</dbReference>